<dbReference type="Pfam" id="PF00348">
    <property type="entry name" value="polyprenyl_synt"/>
    <property type="match status" value="1"/>
</dbReference>
<evidence type="ECO:0000256" key="3">
    <source>
        <dbReference type="ARBA" id="ARBA00022679"/>
    </source>
</evidence>
<evidence type="ECO:0000256" key="1">
    <source>
        <dbReference type="ARBA" id="ARBA00001946"/>
    </source>
</evidence>
<protein>
    <submittedName>
        <fullName evidence="8">Polyprenyl synthetase family protein</fullName>
    </submittedName>
</protein>
<comment type="similarity">
    <text evidence="2 7">Belongs to the FPP/GGPP synthase family.</text>
</comment>
<dbReference type="InterPro" id="IPR008949">
    <property type="entry name" value="Isoprenoid_synthase_dom_sf"/>
</dbReference>
<accession>A0ABS5R9A6</accession>
<reference evidence="8" key="1">
    <citation type="submission" date="2021-05" db="EMBL/GenBank/DDBJ databases">
        <authorList>
            <person name="Sun Q."/>
            <person name="Inoue M."/>
        </authorList>
    </citation>
    <scope>NUCLEOTIDE SEQUENCE</scope>
    <source>
        <strain evidence="8">VKM B-3255</strain>
    </source>
</reference>
<keyword evidence="5" id="KW-0460">Magnesium</keyword>
<keyword evidence="3 7" id="KW-0808">Transferase</keyword>
<dbReference type="SUPFAM" id="SSF48576">
    <property type="entry name" value="Terpenoid synthases"/>
    <property type="match status" value="1"/>
</dbReference>
<organism evidence="8 9">
    <name type="scientific">Ancylobacter radicis</name>
    <dbReference type="NCBI Taxonomy" id="2836179"/>
    <lineage>
        <taxon>Bacteria</taxon>
        <taxon>Pseudomonadati</taxon>
        <taxon>Pseudomonadota</taxon>
        <taxon>Alphaproteobacteria</taxon>
        <taxon>Hyphomicrobiales</taxon>
        <taxon>Xanthobacteraceae</taxon>
        <taxon>Ancylobacter</taxon>
    </lineage>
</organism>
<dbReference type="InterPro" id="IPR033749">
    <property type="entry name" value="Polyprenyl_synt_CS"/>
</dbReference>
<dbReference type="RefSeq" id="WP_213756137.1">
    <property type="nucleotide sequence ID" value="NZ_JAHCQH010000018.1"/>
</dbReference>
<evidence type="ECO:0000256" key="7">
    <source>
        <dbReference type="RuleBase" id="RU004466"/>
    </source>
</evidence>
<evidence type="ECO:0000313" key="9">
    <source>
        <dbReference type="Proteomes" id="UP001166585"/>
    </source>
</evidence>
<dbReference type="InterPro" id="IPR000092">
    <property type="entry name" value="Polyprenyl_synt"/>
</dbReference>
<evidence type="ECO:0000256" key="6">
    <source>
        <dbReference type="ARBA" id="ARBA00023229"/>
    </source>
</evidence>
<dbReference type="InterPro" id="IPR053378">
    <property type="entry name" value="Prenyl_diphosphate_synthase"/>
</dbReference>
<sequence length="311" mass="31694">MTAASTGDLSTRLADSLSATAEAVSTYIEAAIAASAQPSARLAAAMRHGALAGGKRLRPLLVVETAALFGVAPTAALPAAAALECVHCYSLVHDDLPAMDDDDLRRGQPTVHRAFDEATAILAGDGLLTLAFEILARPEAGPDAQVRIALVAGLARAAGAAGMVGGQMLDLAAEGRFETAGRRALDLSEIQHLQSLKTGALLRHACEAGALVGGASPGQMLALDAYAQAIGRAFQIADDLLDVEGDAGTVGKAVGKDAAAGKATLVGLMGVEGAREELDRLVHMAEAALAPFGSKATLLVEAARFIAYRRN</sequence>
<dbReference type="PANTHER" id="PTHR43281:SF1">
    <property type="entry name" value="FARNESYL DIPHOSPHATE SYNTHASE"/>
    <property type="match status" value="1"/>
</dbReference>
<dbReference type="PROSITE" id="PS00444">
    <property type="entry name" value="POLYPRENYL_SYNTHASE_2"/>
    <property type="match status" value="1"/>
</dbReference>
<dbReference type="Proteomes" id="UP001166585">
    <property type="component" value="Unassembled WGS sequence"/>
</dbReference>
<comment type="cofactor">
    <cofactor evidence="1">
        <name>Mg(2+)</name>
        <dbReference type="ChEBI" id="CHEBI:18420"/>
    </cofactor>
</comment>
<dbReference type="Gene3D" id="1.10.600.10">
    <property type="entry name" value="Farnesyl Diphosphate Synthase"/>
    <property type="match status" value="1"/>
</dbReference>
<dbReference type="EMBL" id="JAHCQH010000018">
    <property type="protein sequence ID" value="MBS9478255.1"/>
    <property type="molecule type" value="Genomic_DNA"/>
</dbReference>
<evidence type="ECO:0000256" key="5">
    <source>
        <dbReference type="ARBA" id="ARBA00022842"/>
    </source>
</evidence>
<dbReference type="NCBIfam" id="NF045485">
    <property type="entry name" value="FPPsyn"/>
    <property type="match status" value="1"/>
</dbReference>
<evidence type="ECO:0000313" key="8">
    <source>
        <dbReference type="EMBL" id="MBS9478255.1"/>
    </source>
</evidence>
<name>A0ABS5R9A6_9HYPH</name>
<dbReference type="CDD" id="cd00685">
    <property type="entry name" value="Trans_IPPS_HT"/>
    <property type="match status" value="1"/>
</dbReference>
<evidence type="ECO:0000256" key="2">
    <source>
        <dbReference type="ARBA" id="ARBA00006706"/>
    </source>
</evidence>
<dbReference type="SFLD" id="SFLDG01017">
    <property type="entry name" value="Polyprenyl_Transferase_Like"/>
    <property type="match status" value="1"/>
</dbReference>
<keyword evidence="6" id="KW-0414">Isoprene biosynthesis</keyword>
<comment type="caution">
    <text evidence="8">The sequence shown here is derived from an EMBL/GenBank/DDBJ whole genome shotgun (WGS) entry which is preliminary data.</text>
</comment>
<dbReference type="PROSITE" id="PS00723">
    <property type="entry name" value="POLYPRENYL_SYNTHASE_1"/>
    <property type="match status" value="1"/>
</dbReference>
<dbReference type="SFLD" id="SFLDS00005">
    <property type="entry name" value="Isoprenoid_Synthase_Type_I"/>
    <property type="match status" value="1"/>
</dbReference>
<dbReference type="PANTHER" id="PTHR43281">
    <property type="entry name" value="FARNESYL DIPHOSPHATE SYNTHASE"/>
    <property type="match status" value="1"/>
</dbReference>
<keyword evidence="4" id="KW-0479">Metal-binding</keyword>
<proteinExistence type="inferred from homology"/>
<keyword evidence="9" id="KW-1185">Reference proteome</keyword>
<gene>
    <name evidence="8" type="ORF">KIP89_14160</name>
</gene>
<evidence type="ECO:0000256" key="4">
    <source>
        <dbReference type="ARBA" id="ARBA00022723"/>
    </source>
</evidence>